<gene>
    <name evidence="1" type="ORF">DRW41_04720</name>
</gene>
<name>A0A3D8GWP2_9BACI</name>
<dbReference type="EMBL" id="QNQT01000001">
    <property type="protein sequence ID" value="RDU38864.1"/>
    <property type="molecule type" value="Genomic_DNA"/>
</dbReference>
<evidence type="ECO:0008006" key="3">
    <source>
        <dbReference type="Google" id="ProtNLM"/>
    </source>
</evidence>
<dbReference type="OrthoDB" id="2921738at2"/>
<protein>
    <recommendedName>
        <fullName evidence="3">DnaD domain-containing protein</fullName>
    </recommendedName>
</protein>
<reference evidence="1 2" key="1">
    <citation type="submission" date="2018-07" db="EMBL/GenBank/DDBJ databases">
        <title>Bacillus sp. YLB-04 draft genome sequence.</title>
        <authorList>
            <person name="Yu L."/>
            <person name="Tang X."/>
        </authorList>
    </citation>
    <scope>NUCLEOTIDE SEQUENCE [LARGE SCALE GENOMIC DNA]</scope>
    <source>
        <strain evidence="1 2">YLB-04</strain>
    </source>
</reference>
<sequence length="109" mass="12811">MVLEEKEIYLYEKFRHSSPFEVLHTVTGGKVRGLDLLALRRVLAKNQKHPEIINVLLIYFYKTFAGKPFDRNALLKVFDFWQKNNVHTFKQAVAMTERDIRTILKDGMA</sequence>
<dbReference type="AlphaFoldDB" id="A0A3D8GWP2"/>
<accession>A0A3D8GWP2</accession>
<dbReference type="RefSeq" id="WP_115450778.1">
    <property type="nucleotide sequence ID" value="NZ_QNQT01000001.1"/>
</dbReference>
<comment type="caution">
    <text evidence="1">The sequence shown here is derived from an EMBL/GenBank/DDBJ whole genome shotgun (WGS) entry which is preliminary data.</text>
</comment>
<dbReference type="Proteomes" id="UP000257144">
    <property type="component" value="Unassembled WGS sequence"/>
</dbReference>
<evidence type="ECO:0000313" key="2">
    <source>
        <dbReference type="Proteomes" id="UP000257144"/>
    </source>
</evidence>
<proteinExistence type="predicted"/>
<evidence type="ECO:0000313" key="1">
    <source>
        <dbReference type="EMBL" id="RDU38864.1"/>
    </source>
</evidence>
<organism evidence="1 2">
    <name type="scientific">Neobacillus piezotolerans</name>
    <dbReference type="NCBI Taxonomy" id="2259171"/>
    <lineage>
        <taxon>Bacteria</taxon>
        <taxon>Bacillati</taxon>
        <taxon>Bacillota</taxon>
        <taxon>Bacilli</taxon>
        <taxon>Bacillales</taxon>
        <taxon>Bacillaceae</taxon>
        <taxon>Neobacillus</taxon>
    </lineage>
</organism>
<keyword evidence="2" id="KW-1185">Reference proteome</keyword>